<accession>A0AAD2G4E8</accession>
<dbReference type="EMBL" id="CAKOGP040002091">
    <property type="protein sequence ID" value="CAJ1961955.1"/>
    <property type="molecule type" value="Genomic_DNA"/>
</dbReference>
<feature type="region of interest" description="Disordered" evidence="1">
    <location>
        <begin position="171"/>
        <end position="212"/>
    </location>
</feature>
<feature type="region of interest" description="Disordered" evidence="1">
    <location>
        <begin position="56"/>
        <end position="75"/>
    </location>
</feature>
<keyword evidence="2" id="KW-0732">Signal</keyword>
<feature type="chain" id="PRO_5042252880" evidence="2">
    <location>
        <begin position="24"/>
        <end position="573"/>
    </location>
</feature>
<sequence length="573" mass="62449">MGVGGSKWLSILLLELSLLKASSEVPTTTTSFSNNTIHDILLRDAIDNTNARKQIRQKRGLHSYESKSSRGSYTMDSASKRFHTIVDSTIPTNHEYTTSSMPTKPGTLWRQSLLTKVFNHSREAYELHSQTMLNSETEVLNSEHHNSFDSFILLFSRVPLPDGSGKDFGYSYISPNSPRGSEKAKGGKGIGESYYKGKSSSSKSSKKQSKRSVDPLFMYRQAPVQAYDFYPIRPVHYLFSASPPQPAPSLFSGPPLTQGPSGPGRPTMRPSTPPPTVQNPSPSPVQNPSPSPIQNPSPSPIEEPSARPSVSLQPPPSPAPIIQASQSPSRATASISTCQWTVCGDIMSNRCTGIFLEPSNNVRIAGNPNGVELAVRCCSNTQLPNFKQFAEEPTCPFAGSSIDGQCYKEVVYQEAVGLCSSIGARLCTKAEMELRCTFGSGCDFNNLQIWTSTSGVFGYFEDSENSFKVVTAGAADTEIQTTFPCRGGQTAATSIGMLTFDENACTAECRFRIPYTQYRRYCTENPEGAFSFTIPGPFTAGFELYIGNAASSWDLPCEVQLSVSNIESNNVWN</sequence>
<feature type="signal peptide" evidence="2">
    <location>
        <begin position="1"/>
        <end position="23"/>
    </location>
</feature>
<proteinExistence type="predicted"/>
<organism evidence="3 4">
    <name type="scientific">Cylindrotheca closterium</name>
    <dbReference type="NCBI Taxonomy" id="2856"/>
    <lineage>
        <taxon>Eukaryota</taxon>
        <taxon>Sar</taxon>
        <taxon>Stramenopiles</taxon>
        <taxon>Ochrophyta</taxon>
        <taxon>Bacillariophyta</taxon>
        <taxon>Bacillariophyceae</taxon>
        <taxon>Bacillariophycidae</taxon>
        <taxon>Bacillariales</taxon>
        <taxon>Bacillariaceae</taxon>
        <taxon>Cylindrotheca</taxon>
    </lineage>
</organism>
<keyword evidence="4" id="KW-1185">Reference proteome</keyword>
<evidence type="ECO:0000256" key="1">
    <source>
        <dbReference type="SAM" id="MobiDB-lite"/>
    </source>
</evidence>
<feature type="compositionally biased region" description="Pro residues" evidence="1">
    <location>
        <begin position="271"/>
        <end position="301"/>
    </location>
</feature>
<gene>
    <name evidence="3" type="ORF">CYCCA115_LOCUS19457</name>
</gene>
<reference evidence="3" key="1">
    <citation type="submission" date="2023-08" db="EMBL/GenBank/DDBJ databases">
        <authorList>
            <person name="Audoor S."/>
            <person name="Bilcke G."/>
        </authorList>
    </citation>
    <scope>NUCLEOTIDE SEQUENCE</scope>
</reference>
<name>A0AAD2G4E8_9STRA</name>
<evidence type="ECO:0000256" key="2">
    <source>
        <dbReference type="SAM" id="SignalP"/>
    </source>
</evidence>
<comment type="caution">
    <text evidence="3">The sequence shown here is derived from an EMBL/GenBank/DDBJ whole genome shotgun (WGS) entry which is preliminary data.</text>
</comment>
<feature type="compositionally biased region" description="Low complexity" evidence="1">
    <location>
        <begin position="302"/>
        <end position="312"/>
    </location>
</feature>
<evidence type="ECO:0000313" key="4">
    <source>
        <dbReference type="Proteomes" id="UP001295423"/>
    </source>
</evidence>
<dbReference type="AlphaFoldDB" id="A0AAD2G4E8"/>
<feature type="region of interest" description="Disordered" evidence="1">
    <location>
        <begin position="248"/>
        <end position="328"/>
    </location>
</feature>
<dbReference type="Proteomes" id="UP001295423">
    <property type="component" value="Unassembled WGS sequence"/>
</dbReference>
<protein>
    <submittedName>
        <fullName evidence="3">Uncharacterized protein</fullName>
    </submittedName>
</protein>
<feature type="compositionally biased region" description="Low complexity" evidence="1">
    <location>
        <begin position="191"/>
        <end position="203"/>
    </location>
</feature>
<evidence type="ECO:0000313" key="3">
    <source>
        <dbReference type="EMBL" id="CAJ1961955.1"/>
    </source>
</evidence>